<evidence type="ECO:0000313" key="1">
    <source>
        <dbReference type="EnsemblMetazoa" id="Aqu2.1.31721_001"/>
    </source>
</evidence>
<dbReference type="InterPro" id="IPR043502">
    <property type="entry name" value="DNA/RNA_pol_sf"/>
</dbReference>
<dbReference type="PANTHER" id="PTHR37984:SF5">
    <property type="entry name" value="PROTEIN NYNRIN-LIKE"/>
    <property type="match status" value="1"/>
</dbReference>
<proteinExistence type="predicted"/>
<dbReference type="PANTHER" id="PTHR37984">
    <property type="entry name" value="PROTEIN CBG26694"/>
    <property type="match status" value="1"/>
</dbReference>
<dbReference type="Gene3D" id="3.30.70.270">
    <property type="match status" value="1"/>
</dbReference>
<sequence>MTESVEYLGHLITAEGLMPTPKQVEAVLKFSRLSSDPAVRQFVGLTSYKRRFIDQFAKVAAPLHALTWKNIPFSWSED</sequence>
<dbReference type="eggNOG" id="KOG0017">
    <property type="taxonomic scope" value="Eukaryota"/>
</dbReference>
<dbReference type="InterPro" id="IPR050951">
    <property type="entry name" value="Retrovirus_Pol_polyprotein"/>
</dbReference>
<accession>A0A1X7UVM5</accession>
<protein>
    <submittedName>
        <fullName evidence="1">Uncharacterized protein</fullName>
    </submittedName>
</protein>
<dbReference type="STRING" id="400682.A0A1X7UVM5"/>
<reference evidence="1" key="1">
    <citation type="submission" date="2017-05" db="UniProtKB">
        <authorList>
            <consortium name="EnsemblMetazoa"/>
        </authorList>
    </citation>
    <scope>IDENTIFICATION</scope>
</reference>
<dbReference type="SUPFAM" id="SSF56672">
    <property type="entry name" value="DNA/RNA polymerases"/>
    <property type="match status" value="1"/>
</dbReference>
<dbReference type="AlphaFoldDB" id="A0A1X7UVM5"/>
<dbReference type="InterPro" id="IPR043128">
    <property type="entry name" value="Rev_trsase/Diguanyl_cyclase"/>
</dbReference>
<name>A0A1X7UVM5_AMPQE</name>
<dbReference type="InParanoid" id="A0A1X7UVM5"/>
<dbReference type="EnsemblMetazoa" id="Aqu2.1.31721_001">
    <property type="protein sequence ID" value="Aqu2.1.31721_001"/>
    <property type="gene ID" value="Aqu2.1.31721"/>
</dbReference>
<organism evidence="1">
    <name type="scientific">Amphimedon queenslandica</name>
    <name type="common">Sponge</name>
    <dbReference type="NCBI Taxonomy" id="400682"/>
    <lineage>
        <taxon>Eukaryota</taxon>
        <taxon>Metazoa</taxon>
        <taxon>Porifera</taxon>
        <taxon>Demospongiae</taxon>
        <taxon>Heteroscleromorpha</taxon>
        <taxon>Haplosclerida</taxon>
        <taxon>Niphatidae</taxon>
        <taxon>Amphimedon</taxon>
    </lineage>
</organism>